<evidence type="ECO:0000313" key="3">
    <source>
        <dbReference type="Proteomes" id="UP000092967"/>
    </source>
</evidence>
<dbReference type="OrthoDB" id="9795058at2"/>
<evidence type="ECO:0000256" key="1">
    <source>
        <dbReference type="SAM" id="Coils"/>
    </source>
</evidence>
<dbReference type="RefSeq" id="WP_068826478.1">
    <property type="nucleotide sequence ID" value="NZ_CP014224.1"/>
</dbReference>
<sequence>MATKQEVSVEDKLRALYNLQLIDSRIDEIISVQGELPLEIEDLDSEIAGLSTRIEKLNQDVAGFETEISNRKSSILESKELVKKYTEQQKSVRNNREFDSLTKEAEFQELEIELAEKRIKEAYAKIEQKKEIIARTTEKLNAQQSHLDHKKSELDAILKETENEQNELNKLSEQMAEKIDNHLLVAYKRIRKSVVNGLAVVPIERGAAGGSYFTIPPQVQIEIASRKKITIDEYSGRILVDAALAEEEREKLSSIIK</sequence>
<dbReference type="Gene3D" id="1.10.287.1490">
    <property type="match status" value="1"/>
</dbReference>
<keyword evidence="3" id="KW-1185">Reference proteome</keyword>
<protein>
    <recommendedName>
        <fullName evidence="4">Zinc ribbon domain protein</fullName>
    </recommendedName>
</protein>
<dbReference type="Proteomes" id="UP000092967">
    <property type="component" value="Chromosome"/>
</dbReference>
<feature type="coiled-coil region" evidence="1">
    <location>
        <begin position="98"/>
        <end position="181"/>
    </location>
</feature>
<proteinExistence type="predicted"/>
<dbReference type="PANTHER" id="PTHR39082:SF1">
    <property type="entry name" value="SCAVENGER RECEPTOR CLASS A MEMBER 3"/>
    <property type="match status" value="1"/>
</dbReference>
<accession>A0A1B1Y6J4</accession>
<evidence type="ECO:0008006" key="4">
    <source>
        <dbReference type="Google" id="ProtNLM"/>
    </source>
</evidence>
<dbReference type="EMBL" id="CP014224">
    <property type="protein sequence ID" value="ANW96402.1"/>
    <property type="molecule type" value="Genomic_DNA"/>
</dbReference>
<gene>
    <name evidence="2" type="ORF">AXE80_08980</name>
</gene>
<dbReference type="PANTHER" id="PTHR39082">
    <property type="entry name" value="PHOSPHOLIPASE C-BETA-2-RELATED"/>
    <property type="match status" value="1"/>
</dbReference>
<dbReference type="STRING" id="1790137.AXE80_08980"/>
<dbReference type="AlphaFoldDB" id="A0A1B1Y6J4"/>
<reference evidence="2 3" key="1">
    <citation type="submission" date="2016-02" db="EMBL/GenBank/DDBJ databases">
        <authorList>
            <person name="Wen L."/>
            <person name="He K."/>
            <person name="Yang H."/>
        </authorList>
    </citation>
    <scope>NUCLEOTIDE SEQUENCE [LARGE SCALE GENOMIC DNA]</scope>
    <source>
        <strain evidence="2 3">CZ1127</strain>
    </source>
</reference>
<feature type="coiled-coil region" evidence="1">
    <location>
        <begin position="40"/>
        <end position="67"/>
    </location>
</feature>
<dbReference type="InterPro" id="IPR052376">
    <property type="entry name" value="Oxidative_Scav/Glycosyltrans"/>
</dbReference>
<evidence type="ECO:0000313" key="2">
    <source>
        <dbReference type="EMBL" id="ANW96402.1"/>
    </source>
</evidence>
<name>A0A1B1Y6J4_9FLAO</name>
<dbReference type="KEGG" id="wfu:AXE80_08980"/>
<keyword evidence="1" id="KW-0175">Coiled coil</keyword>
<organism evidence="2 3">
    <name type="scientific">Wenyingzhuangia fucanilytica</name>
    <dbReference type="NCBI Taxonomy" id="1790137"/>
    <lineage>
        <taxon>Bacteria</taxon>
        <taxon>Pseudomonadati</taxon>
        <taxon>Bacteroidota</taxon>
        <taxon>Flavobacteriia</taxon>
        <taxon>Flavobacteriales</taxon>
        <taxon>Flavobacteriaceae</taxon>
        <taxon>Wenyingzhuangia</taxon>
    </lineage>
</organism>